<dbReference type="InterPro" id="IPR025875">
    <property type="entry name" value="Leu-rich_rpt_4"/>
</dbReference>
<gene>
    <name evidence="3" type="ORF">KDK92_05025</name>
</gene>
<dbReference type="Pfam" id="PF12799">
    <property type="entry name" value="LRR_4"/>
    <property type="match status" value="1"/>
</dbReference>
<dbReference type="AlphaFoldDB" id="A0A9J6NYP2"/>
<dbReference type="PANTHER" id="PTHR46652:SF3">
    <property type="entry name" value="LEUCINE-RICH REPEAT-CONTAINING PROTEIN 9"/>
    <property type="match status" value="1"/>
</dbReference>
<keyword evidence="4" id="KW-1185">Reference proteome</keyword>
<dbReference type="EMBL" id="JAGSOJ010000001">
    <property type="protein sequence ID" value="MCM1989094.1"/>
    <property type="molecule type" value="Genomic_DNA"/>
</dbReference>
<evidence type="ECO:0000313" key="3">
    <source>
        <dbReference type="EMBL" id="MCM1989094.1"/>
    </source>
</evidence>
<comment type="caution">
    <text evidence="3">The sequence shown here is derived from an EMBL/GenBank/DDBJ whole genome shotgun (WGS) entry which is preliminary data.</text>
</comment>
<evidence type="ECO:0000256" key="1">
    <source>
        <dbReference type="ARBA" id="ARBA00022614"/>
    </source>
</evidence>
<dbReference type="InterPro" id="IPR050836">
    <property type="entry name" value="SDS22/Internalin_LRR"/>
</dbReference>
<evidence type="ECO:0000256" key="2">
    <source>
        <dbReference type="ARBA" id="ARBA00022737"/>
    </source>
</evidence>
<keyword evidence="1" id="KW-0433">Leucine-rich repeat</keyword>
<reference evidence="3" key="1">
    <citation type="journal article" date="2021" name="mSystems">
        <title>Bacteria and Archaea Synergistically Convert Glycine Betaine to Biogenic Methane in the Formosa Cold Seep of the South China Sea.</title>
        <authorList>
            <person name="Li L."/>
            <person name="Zhang W."/>
            <person name="Zhang S."/>
            <person name="Song L."/>
            <person name="Sun Q."/>
            <person name="Zhang H."/>
            <person name="Xiang H."/>
            <person name="Dong X."/>
        </authorList>
    </citation>
    <scope>NUCLEOTIDE SEQUENCE</scope>
    <source>
        <strain evidence="3">ZWT</strain>
    </source>
</reference>
<evidence type="ECO:0000313" key="4">
    <source>
        <dbReference type="Proteomes" id="UP001056429"/>
    </source>
</evidence>
<dbReference type="PANTHER" id="PTHR46652">
    <property type="entry name" value="LEUCINE-RICH REPEAT AND IQ DOMAIN-CONTAINING PROTEIN 1-RELATED"/>
    <property type="match status" value="1"/>
</dbReference>
<dbReference type="PROSITE" id="PS51450">
    <property type="entry name" value="LRR"/>
    <property type="match status" value="2"/>
</dbReference>
<name>A0A9J6NYP2_9CLOT</name>
<dbReference type="InterPro" id="IPR001611">
    <property type="entry name" value="Leu-rich_rpt"/>
</dbReference>
<organism evidence="3 4">
    <name type="scientific">Oceanirhabdus seepicola</name>
    <dbReference type="NCBI Taxonomy" id="2828781"/>
    <lineage>
        <taxon>Bacteria</taxon>
        <taxon>Bacillati</taxon>
        <taxon>Bacillota</taxon>
        <taxon>Clostridia</taxon>
        <taxon>Eubacteriales</taxon>
        <taxon>Clostridiaceae</taxon>
        <taxon>Oceanirhabdus</taxon>
    </lineage>
</organism>
<protein>
    <submittedName>
        <fullName evidence="3">Leucine-rich repeat domain-containing protein</fullName>
    </submittedName>
</protein>
<proteinExistence type="predicted"/>
<accession>A0A9J6NYP2</accession>
<dbReference type="SMART" id="SM00365">
    <property type="entry name" value="LRR_SD22"/>
    <property type="match status" value="3"/>
</dbReference>
<reference evidence="3" key="2">
    <citation type="submission" date="2021-04" db="EMBL/GenBank/DDBJ databases">
        <authorList>
            <person name="Dong X."/>
        </authorList>
    </citation>
    <scope>NUCLEOTIDE SEQUENCE</scope>
    <source>
        <strain evidence="3">ZWT</strain>
    </source>
</reference>
<dbReference type="RefSeq" id="WP_420852326.1">
    <property type="nucleotide sequence ID" value="NZ_JAGSOJ010000001.1"/>
</dbReference>
<dbReference type="SUPFAM" id="SSF52058">
    <property type="entry name" value="L domain-like"/>
    <property type="match status" value="1"/>
</dbReference>
<dbReference type="Proteomes" id="UP001056429">
    <property type="component" value="Unassembled WGS sequence"/>
</dbReference>
<keyword evidence="2" id="KW-0677">Repeat</keyword>
<dbReference type="Gene3D" id="3.80.10.10">
    <property type="entry name" value="Ribonuclease Inhibitor"/>
    <property type="match status" value="1"/>
</dbReference>
<dbReference type="InterPro" id="IPR032675">
    <property type="entry name" value="LRR_dom_sf"/>
</dbReference>
<sequence length="106" mass="12659">MQVKALRLCIHLPLIEVERLLLVTLKNLTKLTRLNLNKNEVSNIEPLKKLTKLTHLVLRRNKITNIEPLKNLKKLTGLYLWHNEITDYSPVEPYYDNLRYKDFELH</sequence>